<name>A0A5S9F533_UABAM</name>
<proteinExistence type="predicted"/>
<dbReference type="InterPro" id="IPR002469">
    <property type="entry name" value="Peptidase_S9B_N"/>
</dbReference>
<organism evidence="4 5">
    <name type="scientific">Uabimicrobium amorphum</name>
    <dbReference type="NCBI Taxonomy" id="2596890"/>
    <lineage>
        <taxon>Bacteria</taxon>
        <taxon>Pseudomonadati</taxon>
        <taxon>Planctomycetota</taxon>
        <taxon>Candidatus Uabimicrobiia</taxon>
        <taxon>Candidatus Uabimicrobiales</taxon>
        <taxon>Candidatus Uabimicrobiaceae</taxon>
        <taxon>Candidatus Uabimicrobium</taxon>
    </lineage>
</organism>
<feature type="domain" description="Peptidase S9 prolyl oligopeptidase catalytic" evidence="2">
    <location>
        <begin position="532"/>
        <end position="724"/>
    </location>
</feature>
<dbReference type="InterPro" id="IPR050278">
    <property type="entry name" value="Serine_Prot_S9B/DPPIV"/>
</dbReference>
<protein>
    <submittedName>
        <fullName evidence="4">Peptidase S9</fullName>
    </submittedName>
</protein>
<dbReference type="SUPFAM" id="SSF53474">
    <property type="entry name" value="alpha/beta-Hydrolases"/>
    <property type="match status" value="1"/>
</dbReference>
<dbReference type="RefSeq" id="WP_151969833.1">
    <property type="nucleotide sequence ID" value="NZ_AP019860.1"/>
</dbReference>
<dbReference type="FunFam" id="3.40.50.1820:FF:000003">
    <property type="entry name" value="Dipeptidyl peptidase 4"/>
    <property type="match status" value="1"/>
</dbReference>
<dbReference type="GO" id="GO:0008236">
    <property type="term" value="F:serine-type peptidase activity"/>
    <property type="evidence" value="ECO:0007669"/>
    <property type="project" value="InterPro"/>
</dbReference>
<accession>A0A5S9F533</accession>
<evidence type="ECO:0000313" key="4">
    <source>
        <dbReference type="EMBL" id="BBM85743.1"/>
    </source>
</evidence>
<dbReference type="AlphaFoldDB" id="A0A5S9F533"/>
<dbReference type="GO" id="GO:0006508">
    <property type="term" value="P:proteolysis"/>
    <property type="evidence" value="ECO:0007669"/>
    <property type="project" value="InterPro"/>
</dbReference>
<dbReference type="Pfam" id="PF00930">
    <property type="entry name" value="DPPIV_N"/>
    <property type="match status" value="1"/>
</dbReference>
<keyword evidence="5" id="KW-1185">Reference proteome</keyword>
<dbReference type="GO" id="GO:0008239">
    <property type="term" value="F:dipeptidyl-peptidase activity"/>
    <property type="evidence" value="ECO:0007669"/>
    <property type="project" value="TreeGrafter"/>
</dbReference>
<keyword evidence="1" id="KW-0325">Glycoprotein</keyword>
<dbReference type="Pfam" id="PF00326">
    <property type="entry name" value="Peptidase_S9"/>
    <property type="match status" value="1"/>
</dbReference>
<dbReference type="EMBL" id="AP019860">
    <property type="protein sequence ID" value="BBM85743.1"/>
    <property type="molecule type" value="Genomic_DNA"/>
</dbReference>
<dbReference type="OrthoDB" id="108903at2"/>
<reference evidence="4 5" key="1">
    <citation type="submission" date="2019-08" db="EMBL/GenBank/DDBJ databases">
        <title>Complete genome sequence of Candidatus Uab amorphum.</title>
        <authorList>
            <person name="Shiratori T."/>
            <person name="Suzuki S."/>
            <person name="Kakizawa Y."/>
            <person name="Ishida K."/>
        </authorList>
    </citation>
    <scope>NUCLEOTIDE SEQUENCE [LARGE SCALE GENOMIC DNA]</scope>
    <source>
        <strain evidence="4 5">SRT547</strain>
    </source>
</reference>
<evidence type="ECO:0000256" key="1">
    <source>
        <dbReference type="ARBA" id="ARBA00023180"/>
    </source>
</evidence>
<evidence type="ECO:0000259" key="2">
    <source>
        <dbReference type="Pfam" id="PF00326"/>
    </source>
</evidence>
<gene>
    <name evidence="4" type="ORF">UABAM_04121</name>
</gene>
<dbReference type="Proteomes" id="UP000326354">
    <property type="component" value="Chromosome"/>
</dbReference>
<dbReference type="InterPro" id="IPR001375">
    <property type="entry name" value="Peptidase_S9_cat"/>
</dbReference>
<dbReference type="PANTHER" id="PTHR11731">
    <property type="entry name" value="PROTEASE FAMILY S9B,C DIPEPTIDYL-PEPTIDASE IV-RELATED"/>
    <property type="match status" value="1"/>
</dbReference>
<dbReference type="Gene3D" id="3.40.50.1820">
    <property type="entry name" value="alpha/beta hydrolase"/>
    <property type="match status" value="1"/>
</dbReference>
<dbReference type="InterPro" id="IPR029058">
    <property type="entry name" value="AB_hydrolase_fold"/>
</dbReference>
<sequence>MSKNIMLWLCICVLSVLYAQNLTLEDIYHPQKKIKLSSSIPSVTWLNDQEYLQLDFDGKVATWYVHNVKNEQKTLFYSAEKMSAAFAALPGITKAQAQNIARRSHAFNSDKSAVLVSAFNDLFYYKLNSEKAIRLTQTAKRETVAHFSPDGAFVSFIQDNDLYIVDIATQHVRSLTKGGGENLFNARLDWVYQEEIYGRGNFKGYWWSPDGTKIAYLQLNETPVNKFTVVDHIPYRGELEVTSYPKAGDPNPSVRLGVINVAGGSTTWIDTFKYEAQAFLIVQVGWLPDSERVYYKLQNREQTWLDFNIAQSGSGKSTTVLRETSSAWVRVNEAPIWLADDQFLWCSDRSGFKHLYLYKTDGKLIKQLTTGEWEIKRVYGYDEKHQRIYFSANKDSSIADHSYYTDIKSSTIEKLTLFAGNHRVSFSKGFSYFFDYWSNVTTPTQLRLYDNSGKEVKKIAVAKVENLRKYKWGKTQFHKVKTRDGFVMDALMIKPVNFDATKKYPVFCYTYSGPHAPSVRDSWRGSQYLWHQMLAQKGYIIWICDNRTASARGMKYTWQVYRNFGELELRDLEDGLTWLKKKPFVDSTRIGMWGWSYGGYMTSYALTNSKSFKIGIAGAPVTDWRDYDSVYTERYMAMPQNNTQGYLKSSPTQHAKNLHGNLLIIHGTMDDNVHLQNTIQFIYELQKANKKFSLMLYPRSRHGVRRPSQRYHLYQLMTDFVINNL</sequence>
<evidence type="ECO:0000259" key="3">
    <source>
        <dbReference type="Pfam" id="PF00930"/>
    </source>
</evidence>
<dbReference type="SUPFAM" id="SSF82171">
    <property type="entry name" value="DPP6 N-terminal domain-like"/>
    <property type="match status" value="1"/>
</dbReference>
<feature type="domain" description="Dipeptidylpeptidase IV N-terminal" evidence="3">
    <location>
        <begin position="116"/>
        <end position="444"/>
    </location>
</feature>
<dbReference type="PANTHER" id="PTHR11731:SF193">
    <property type="entry name" value="DIPEPTIDYL PEPTIDASE 9"/>
    <property type="match status" value="1"/>
</dbReference>
<dbReference type="Gene3D" id="2.140.10.30">
    <property type="entry name" value="Dipeptidylpeptidase IV, N-terminal domain"/>
    <property type="match status" value="1"/>
</dbReference>
<dbReference type="KEGG" id="uam:UABAM_04121"/>
<evidence type="ECO:0000313" key="5">
    <source>
        <dbReference type="Proteomes" id="UP000326354"/>
    </source>
</evidence>